<proteinExistence type="predicted"/>
<dbReference type="InterPro" id="IPR043502">
    <property type="entry name" value="DNA/RNA_pol_sf"/>
</dbReference>
<organism evidence="1 2">
    <name type="scientific">Dryococelus australis</name>
    <dbReference type="NCBI Taxonomy" id="614101"/>
    <lineage>
        <taxon>Eukaryota</taxon>
        <taxon>Metazoa</taxon>
        <taxon>Ecdysozoa</taxon>
        <taxon>Arthropoda</taxon>
        <taxon>Hexapoda</taxon>
        <taxon>Insecta</taxon>
        <taxon>Pterygota</taxon>
        <taxon>Neoptera</taxon>
        <taxon>Polyneoptera</taxon>
        <taxon>Phasmatodea</taxon>
        <taxon>Verophasmatodea</taxon>
        <taxon>Anareolatae</taxon>
        <taxon>Phasmatidae</taxon>
        <taxon>Eurycanthinae</taxon>
        <taxon>Dryococelus</taxon>
    </lineage>
</organism>
<name>A0ABQ9HRM2_9NEOP</name>
<evidence type="ECO:0000313" key="2">
    <source>
        <dbReference type="Proteomes" id="UP001159363"/>
    </source>
</evidence>
<dbReference type="SUPFAM" id="SSF56672">
    <property type="entry name" value="DNA/RNA polymerases"/>
    <property type="match status" value="1"/>
</dbReference>
<protein>
    <recommendedName>
        <fullName evidence="3">Reverse transcriptase domain-containing protein</fullName>
    </recommendedName>
</protein>
<dbReference type="Proteomes" id="UP001159363">
    <property type="component" value="Chromosome X"/>
</dbReference>
<reference evidence="1 2" key="1">
    <citation type="submission" date="2023-02" db="EMBL/GenBank/DDBJ databases">
        <title>LHISI_Scaffold_Assembly.</title>
        <authorList>
            <person name="Stuart O.P."/>
            <person name="Cleave R."/>
            <person name="Magrath M.J.L."/>
            <person name="Mikheyev A.S."/>
        </authorList>
    </citation>
    <scope>NUCLEOTIDE SEQUENCE [LARGE SCALE GENOMIC DNA]</scope>
    <source>
        <strain evidence="1">Daus_M_001</strain>
        <tissue evidence="1">Leg muscle</tissue>
    </source>
</reference>
<feature type="non-terminal residue" evidence="1">
    <location>
        <position position="248"/>
    </location>
</feature>
<dbReference type="PANTHER" id="PTHR24559:SF444">
    <property type="entry name" value="REVERSE TRANSCRIPTASE DOMAIN-CONTAINING PROTEIN"/>
    <property type="match status" value="1"/>
</dbReference>
<gene>
    <name evidence="1" type="ORF">PR048_013190</name>
</gene>
<dbReference type="PANTHER" id="PTHR24559">
    <property type="entry name" value="TRANSPOSON TY3-I GAG-POL POLYPROTEIN"/>
    <property type="match status" value="1"/>
</dbReference>
<sequence>MFFFCGRPRHNRAVSPAKEAICRECGKKGNFVKVCQNSKSARDSSSSNQFYNCVASLPFCYTIRKLKVPVLTCKGQKVSKILTSLKLSVKGQCQVTVIGEEALLDICSVAAANIEPAQLFTHLSPNCKPISIKSRRYTDLLKEGIVEKSVSPWHAQVMVVTCLNHRCKMAVDYSQTINRYTELDAFPLPPIEDVNKAASYKIYSCIDLCSAYYQVPIREEDKPYTVFEARGQLYQFTHVPVGIRYGVL</sequence>
<evidence type="ECO:0008006" key="3">
    <source>
        <dbReference type="Google" id="ProtNLM"/>
    </source>
</evidence>
<dbReference type="Gene3D" id="3.30.70.270">
    <property type="match status" value="1"/>
</dbReference>
<evidence type="ECO:0000313" key="1">
    <source>
        <dbReference type="EMBL" id="KAJ8886976.1"/>
    </source>
</evidence>
<accession>A0ABQ9HRM2</accession>
<dbReference type="InterPro" id="IPR053134">
    <property type="entry name" value="RNA-dir_DNA_polymerase"/>
</dbReference>
<dbReference type="Gene3D" id="3.10.10.10">
    <property type="entry name" value="HIV Type 1 Reverse Transcriptase, subunit A, domain 1"/>
    <property type="match status" value="1"/>
</dbReference>
<dbReference type="InterPro" id="IPR043128">
    <property type="entry name" value="Rev_trsase/Diguanyl_cyclase"/>
</dbReference>
<dbReference type="EMBL" id="JARBHB010000004">
    <property type="protein sequence ID" value="KAJ8886976.1"/>
    <property type="molecule type" value="Genomic_DNA"/>
</dbReference>
<keyword evidence="2" id="KW-1185">Reference proteome</keyword>
<comment type="caution">
    <text evidence="1">The sequence shown here is derived from an EMBL/GenBank/DDBJ whole genome shotgun (WGS) entry which is preliminary data.</text>
</comment>